<dbReference type="VEuPathDB" id="FungiDB:MELLADRAFT_35924"/>
<dbReference type="InterPro" id="IPR004308">
    <property type="entry name" value="GCS"/>
</dbReference>
<dbReference type="PANTHER" id="PTHR11164">
    <property type="entry name" value="GLUTAMATE CYSTEINE LIGASE"/>
    <property type="match status" value="1"/>
</dbReference>
<dbReference type="Gene3D" id="3.30.590.50">
    <property type="match status" value="1"/>
</dbReference>
<accession>F4RLC6</accession>
<dbReference type="UniPathway" id="UPA00142">
    <property type="reaction ID" value="UER00209"/>
</dbReference>
<organism evidence="8">
    <name type="scientific">Melampsora larici-populina (strain 98AG31 / pathotype 3-4-7)</name>
    <name type="common">Poplar leaf rust fungus</name>
    <dbReference type="NCBI Taxonomy" id="747676"/>
    <lineage>
        <taxon>Eukaryota</taxon>
        <taxon>Fungi</taxon>
        <taxon>Dikarya</taxon>
        <taxon>Basidiomycota</taxon>
        <taxon>Pucciniomycotina</taxon>
        <taxon>Pucciniomycetes</taxon>
        <taxon>Pucciniales</taxon>
        <taxon>Melampsoraceae</taxon>
        <taxon>Melampsora</taxon>
    </lineage>
</organism>
<evidence type="ECO:0000313" key="8">
    <source>
        <dbReference type="Proteomes" id="UP000001072"/>
    </source>
</evidence>
<name>F4RLC6_MELLP</name>
<comment type="pathway">
    <text evidence="6">Sulfur metabolism; glutathione biosynthesis; glutathione from L-cysteine and L-glutamate: step 1/2.</text>
</comment>
<protein>
    <recommendedName>
        <fullName evidence="1 6">Glutamate--cysteine ligase</fullName>
        <ecNumber evidence="1 6">6.3.2.2</ecNumber>
    </recommendedName>
    <alternativeName>
        <fullName evidence="6">Gamma-ECS</fullName>
    </alternativeName>
    <alternativeName>
        <fullName evidence="6">Gamma-glutamylcysteine synthetase</fullName>
    </alternativeName>
</protein>
<dbReference type="RefSeq" id="XP_007409854.1">
    <property type="nucleotide sequence ID" value="XM_007409792.1"/>
</dbReference>
<comment type="similarity">
    <text evidence="6">Belongs to the glutamate--cysteine ligase type 3 family.</text>
</comment>
<proteinExistence type="inferred from homology"/>
<dbReference type="GO" id="GO:0006750">
    <property type="term" value="P:glutathione biosynthetic process"/>
    <property type="evidence" value="ECO:0007669"/>
    <property type="project" value="UniProtKB-UniRule"/>
</dbReference>
<dbReference type="AlphaFoldDB" id="F4RLC6"/>
<evidence type="ECO:0000256" key="6">
    <source>
        <dbReference type="RuleBase" id="RU367135"/>
    </source>
</evidence>
<dbReference type="OrthoDB" id="7939818at2759"/>
<dbReference type="STRING" id="747676.F4RLC6"/>
<sequence>MGSLALGTPFDWPQCSLDTKHVCCEGIAQLIKLWNKTHSQISHQLLWGDDIEYFLISIHQSLNHVKLSLSQLEVLQKNLLPTLHQEYGRFMLESTPGKPYGPSLEDCLKVEYDM</sequence>
<evidence type="ECO:0000256" key="4">
    <source>
        <dbReference type="ARBA" id="ARBA00022741"/>
    </source>
</evidence>
<dbReference type="HOGENOM" id="CLU_131304_0_0_1"/>
<dbReference type="Proteomes" id="UP000001072">
    <property type="component" value="Unassembled WGS sequence"/>
</dbReference>
<dbReference type="eggNOG" id="KOG3754">
    <property type="taxonomic scope" value="Eukaryota"/>
</dbReference>
<keyword evidence="4 6" id="KW-0547">Nucleotide-binding</keyword>
<dbReference type="GO" id="GO:0005524">
    <property type="term" value="F:ATP binding"/>
    <property type="evidence" value="ECO:0007669"/>
    <property type="project" value="UniProtKB-UniRule"/>
</dbReference>
<dbReference type="PANTHER" id="PTHR11164:SF0">
    <property type="entry name" value="GLUTAMATE--CYSTEINE LIGASE CATALYTIC SUBUNIT"/>
    <property type="match status" value="1"/>
</dbReference>
<reference evidence="8" key="1">
    <citation type="journal article" date="2011" name="Proc. Natl. Acad. Sci. U.S.A.">
        <title>Obligate biotrophy features unraveled by the genomic analysis of rust fungi.</title>
        <authorList>
            <person name="Duplessis S."/>
            <person name="Cuomo C.A."/>
            <person name="Lin Y.-C."/>
            <person name="Aerts A."/>
            <person name="Tisserant E."/>
            <person name="Veneault-Fourrey C."/>
            <person name="Joly D.L."/>
            <person name="Hacquard S."/>
            <person name="Amselem J."/>
            <person name="Cantarel B.L."/>
            <person name="Chiu R."/>
            <person name="Coutinho P.M."/>
            <person name="Feau N."/>
            <person name="Field M."/>
            <person name="Frey P."/>
            <person name="Gelhaye E."/>
            <person name="Goldberg J."/>
            <person name="Grabherr M.G."/>
            <person name="Kodira C.D."/>
            <person name="Kohler A."/>
            <person name="Kuees U."/>
            <person name="Lindquist E.A."/>
            <person name="Lucas S.M."/>
            <person name="Mago R."/>
            <person name="Mauceli E."/>
            <person name="Morin E."/>
            <person name="Murat C."/>
            <person name="Pangilinan J.L."/>
            <person name="Park R."/>
            <person name="Pearson M."/>
            <person name="Quesneville H."/>
            <person name="Rouhier N."/>
            <person name="Sakthikumar S."/>
            <person name="Salamov A.A."/>
            <person name="Schmutz J."/>
            <person name="Selles B."/>
            <person name="Shapiro H."/>
            <person name="Tanguay P."/>
            <person name="Tuskan G.A."/>
            <person name="Henrissat B."/>
            <person name="Van de Peer Y."/>
            <person name="Rouze P."/>
            <person name="Ellis J.G."/>
            <person name="Dodds P.N."/>
            <person name="Schein J.E."/>
            <person name="Zhong S."/>
            <person name="Hamelin R.C."/>
            <person name="Grigoriev I.V."/>
            <person name="Szabo L.J."/>
            <person name="Martin F."/>
        </authorList>
    </citation>
    <scope>NUCLEOTIDE SEQUENCE [LARGE SCALE GENOMIC DNA]</scope>
    <source>
        <strain evidence="8">98AG31 / pathotype 3-4-7</strain>
    </source>
</reference>
<keyword evidence="2 6" id="KW-0436">Ligase</keyword>
<evidence type="ECO:0000256" key="5">
    <source>
        <dbReference type="ARBA" id="ARBA00022840"/>
    </source>
</evidence>
<dbReference type="EC" id="6.3.2.2" evidence="1 6"/>
<keyword evidence="3 6" id="KW-0317">Glutathione biosynthesis</keyword>
<dbReference type="GeneID" id="18927513"/>
<dbReference type="EMBL" id="GL883106">
    <property type="protein sequence ID" value="EGG06894.1"/>
    <property type="molecule type" value="Genomic_DNA"/>
</dbReference>
<dbReference type="KEGG" id="mlr:MELLADRAFT_35924"/>
<keyword evidence="5 6" id="KW-0067">ATP-binding</keyword>
<evidence type="ECO:0000256" key="2">
    <source>
        <dbReference type="ARBA" id="ARBA00022598"/>
    </source>
</evidence>
<evidence type="ECO:0000256" key="1">
    <source>
        <dbReference type="ARBA" id="ARBA00012220"/>
    </source>
</evidence>
<evidence type="ECO:0000256" key="3">
    <source>
        <dbReference type="ARBA" id="ARBA00022684"/>
    </source>
</evidence>
<evidence type="ECO:0000313" key="7">
    <source>
        <dbReference type="EMBL" id="EGG06894.1"/>
    </source>
</evidence>
<keyword evidence="8" id="KW-1185">Reference proteome</keyword>
<comment type="catalytic activity">
    <reaction evidence="6">
        <text>L-cysteine + L-glutamate + ATP = gamma-L-glutamyl-L-cysteine + ADP + phosphate + H(+)</text>
        <dbReference type="Rhea" id="RHEA:13285"/>
        <dbReference type="ChEBI" id="CHEBI:15378"/>
        <dbReference type="ChEBI" id="CHEBI:29985"/>
        <dbReference type="ChEBI" id="CHEBI:30616"/>
        <dbReference type="ChEBI" id="CHEBI:35235"/>
        <dbReference type="ChEBI" id="CHEBI:43474"/>
        <dbReference type="ChEBI" id="CHEBI:58173"/>
        <dbReference type="ChEBI" id="CHEBI:456216"/>
        <dbReference type="EC" id="6.3.2.2"/>
    </reaction>
</comment>
<gene>
    <name evidence="7" type="ORF">MELLADRAFT_35924</name>
</gene>
<dbReference type="GO" id="GO:0004357">
    <property type="term" value="F:glutamate-cysteine ligase activity"/>
    <property type="evidence" value="ECO:0007669"/>
    <property type="project" value="UniProtKB-UniRule"/>
</dbReference>
<dbReference type="GO" id="GO:0017109">
    <property type="term" value="C:glutamate-cysteine ligase complex"/>
    <property type="evidence" value="ECO:0007669"/>
    <property type="project" value="TreeGrafter"/>
</dbReference>
<dbReference type="InParanoid" id="F4RLC6"/>